<dbReference type="Pfam" id="PF00132">
    <property type="entry name" value="Hexapep"/>
    <property type="match status" value="1"/>
</dbReference>
<dbReference type="InterPro" id="IPR018357">
    <property type="entry name" value="Hexapep_transf_CS"/>
</dbReference>
<reference evidence="3" key="1">
    <citation type="submission" date="2019-08" db="EMBL/GenBank/DDBJ databases">
        <authorList>
            <person name="Kucharzyk K."/>
            <person name="Murdoch R.W."/>
            <person name="Higgins S."/>
            <person name="Loffler F."/>
        </authorList>
    </citation>
    <scope>NUCLEOTIDE SEQUENCE</scope>
</reference>
<dbReference type="EC" id="2.3.1.89" evidence="3"/>
<organism evidence="3">
    <name type="scientific">bioreactor metagenome</name>
    <dbReference type="NCBI Taxonomy" id="1076179"/>
    <lineage>
        <taxon>unclassified sequences</taxon>
        <taxon>metagenomes</taxon>
        <taxon>ecological metagenomes</taxon>
    </lineage>
</organism>
<dbReference type="CDD" id="cd04647">
    <property type="entry name" value="LbH_MAT_like"/>
    <property type="match status" value="1"/>
</dbReference>
<proteinExistence type="inferred from homology"/>
<keyword evidence="2 3" id="KW-0808">Transferase</keyword>
<dbReference type="InterPro" id="IPR001451">
    <property type="entry name" value="Hexapep"/>
</dbReference>
<dbReference type="EMBL" id="VSSQ01000107">
    <property type="protein sequence ID" value="MPL77465.1"/>
    <property type="molecule type" value="Genomic_DNA"/>
</dbReference>
<name>A0A644UER2_9ZZZZ</name>
<dbReference type="InterPro" id="IPR051159">
    <property type="entry name" value="Hexapeptide_acetyltransf"/>
</dbReference>
<sequence length="192" mass="21697">MKENKLSFTYRFLRALGFNYSEKEYGQVSLWRVIKQFFGNIRRKYLQNMMDWAILEPINPRKLRPIILRKLGCKVGKGVFVGDHVIVDLNHSDLIIIDDNVHIASGCRLLCHQRDLSDYCKGDDYSDLGYKLSEIHLCKGCLIGMESFILPGVTVGEGAIVGAGSLVTKDIPAWTIASGRPAKVIKEIPERK</sequence>
<comment type="caution">
    <text evidence="3">The sequence shown here is derived from an EMBL/GenBank/DDBJ whole genome shotgun (WGS) entry which is preliminary data.</text>
</comment>
<protein>
    <submittedName>
        <fullName evidence="3">2,3,4,5-tetrahydropyridine-2,6-dicarboxylate N-acetyltransferase</fullName>
        <ecNumber evidence="3">2.3.1.89</ecNumber>
    </submittedName>
</protein>
<dbReference type="InterPro" id="IPR011004">
    <property type="entry name" value="Trimer_LpxA-like_sf"/>
</dbReference>
<comment type="similarity">
    <text evidence="1">Belongs to the transferase hexapeptide repeat family.</text>
</comment>
<dbReference type="PANTHER" id="PTHR23416">
    <property type="entry name" value="SIALIC ACID SYNTHASE-RELATED"/>
    <property type="match status" value="1"/>
</dbReference>
<dbReference type="GO" id="GO:0047200">
    <property type="term" value="F:tetrahydrodipicolinate N-acetyltransferase activity"/>
    <property type="evidence" value="ECO:0007669"/>
    <property type="project" value="UniProtKB-EC"/>
</dbReference>
<evidence type="ECO:0000313" key="3">
    <source>
        <dbReference type="EMBL" id="MPL77465.1"/>
    </source>
</evidence>
<evidence type="ECO:0000256" key="1">
    <source>
        <dbReference type="ARBA" id="ARBA00007274"/>
    </source>
</evidence>
<evidence type="ECO:0000256" key="2">
    <source>
        <dbReference type="ARBA" id="ARBA00022679"/>
    </source>
</evidence>
<gene>
    <name evidence="3" type="primary">dapH_10</name>
    <name evidence="3" type="ORF">SDC9_23321</name>
</gene>
<dbReference type="GO" id="GO:0008374">
    <property type="term" value="F:O-acyltransferase activity"/>
    <property type="evidence" value="ECO:0007669"/>
    <property type="project" value="TreeGrafter"/>
</dbReference>
<dbReference type="PROSITE" id="PS00101">
    <property type="entry name" value="HEXAPEP_TRANSFERASES"/>
    <property type="match status" value="1"/>
</dbReference>
<dbReference type="SUPFAM" id="SSF51161">
    <property type="entry name" value="Trimeric LpxA-like enzymes"/>
    <property type="match status" value="1"/>
</dbReference>
<accession>A0A644UER2</accession>
<dbReference type="Gene3D" id="2.160.10.10">
    <property type="entry name" value="Hexapeptide repeat proteins"/>
    <property type="match status" value="1"/>
</dbReference>
<dbReference type="PANTHER" id="PTHR23416:SF23">
    <property type="entry name" value="ACETYLTRANSFERASE C18B11.09C-RELATED"/>
    <property type="match status" value="1"/>
</dbReference>
<keyword evidence="3" id="KW-0012">Acyltransferase</keyword>
<dbReference type="AlphaFoldDB" id="A0A644UER2"/>